<evidence type="ECO:0000256" key="1">
    <source>
        <dbReference type="ARBA" id="ARBA00007613"/>
    </source>
</evidence>
<reference evidence="2 3" key="1">
    <citation type="submission" date="2007-08" db="EMBL/GenBank/DDBJ databases">
        <title>Complete sequence of Shewanella sediminis HAW-EB3.</title>
        <authorList>
            <consortium name="US DOE Joint Genome Institute"/>
            <person name="Copeland A."/>
            <person name="Lucas S."/>
            <person name="Lapidus A."/>
            <person name="Barry K."/>
            <person name="Glavina del Rio T."/>
            <person name="Dalin E."/>
            <person name="Tice H."/>
            <person name="Pitluck S."/>
            <person name="Chertkov O."/>
            <person name="Brettin T."/>
            <person name="Bruce D."/>
            <person name="Detter J.C."/>
            <person name="Han C."/>
            <person name="Schmutz J."/>
            <person name="Larimer F."/>
            <person name="Land M."/>
            <person name="Hauser L."/>
            <person name="Kyrpides N."/>
            <person name="Kim E."/>
            <person name="Zhao J.-S."/>
            <person name="Richardson P."/>
        </authorList>
    </citation>
    <scope>NUCLEOTIDE SEQUENCE [LARGE SCALE GENOMIC DNA]</scope>
    <source>
        <strain evidence="2 3">HAW-EB3</strain>
    </source>
</reference>
<dbReference type="EMBL" id="CP000821">
    <property type="protein sequence ID" value="ABV36586.1"/>
    <property type="molecule type" value="Genomic_DNA"/>
</dbReference>
<dbReference type="OrthoDB" id="9770517at2"/>
<evidence type="ECO:0000313" key="3">
    <source>
        <dbReference type="Proteomes" id="UP000002015"/>
    </source>
</evidence>
<accession>A8FUR3</accession>
<dbReference type="AlphaFoldDB" id="A8FUR3"/>
<dbReference type="KEGG" id="sse:Ssed_1977"/>
<keyword evidence="2" id="KW-0449">Lipoprotein</keyword>
<protein>
    <submittedName>
        <fullName evidence="2">RND efflux system, outer membrane lipoprotein, NodT family protein</fullName>
    </submittedName>
</protein>
<dbReference type="RefSeq" id="WP_012142321.1">
    <property type="nucleotide sequence ID" value="NC_009831.1"/>
</dbReference>
<sequence length="465" mass="51537" precursor="true">MVLRSLQNRPLKLSSLCRMSVIGLVVSGLLGCSTTSRPSFDQLAQDAKTNYQTWSEVQQDALLANEITELVAIPELTQLVSHALSQNPGLQQTAIAVKIAYQQQGLTNSARLPQVSAGLTSENSEDNEISYKSDVTVSWELDLWQKLSDEVSAAEMDLAASSVNYQAAKDLLAANVMRSWLKINLQQQIIQIEEQRLESQEANELFILERYRSGLGDLEGLDTARTNSETTRSTLESFREDLTRERRTLALQLGYNANNKLIPISASYPEVIQPLASLPEQDLGRRPDLQAAYFTILAQQYRTDIAYKSLLPSISLTGSLTEIASNPSDALFGGSAWKLLSSITAPLFQGGKLRVDIEIAKLTTEKDYWAYQETLLTAVNEVDNALSNENSIKRQQQHLENAFDSAKRSSANYQVKYRQGLVNILDLLSVQQQAFDIQTQLVTAQYNRLANRIDLGLALGLGVSS</sequence>
<dbReference type="Proteomes" id="UP000002015">
    <property type="component" value="Chromosome"/>
</dbReference>
<comment type="similarity">
    <text evidence="1">Belongs to the outer membrane factor (OMF) (TC 1.B.17) family.</text>
</comment>
<dbReference type="PROSITE" id="PS51257">
    <property type="entry name" value="PROKAR_LIPOPROTEIN"/>
    <property type="match status" value="1"/>
</dbReference>
<dbReference type="STRING" id="425104.Ssed_1977"/>
<organism evidence="2 3">
    <name type="scientific">Shewanella sediminis (strain HAW-EB3)</name>
    <dbReference type="NCBI Taxonomy" id="425104"/>
    <lineage>
        <taxon>Bacteria</taxon>
        <taxon>Pseudomonadati</taxon>
        <taxon>Pseudomonadota</taxon>
        <taxon>Gammaproteobacteria</taxon>
        <taxon>Alteromonadales</taxon>
        <taxon>Shewanellaceae</taxon>
        <taxon>Shewanella</taxon>
    </lineage>
</organism>
<dbReference type="InterPro" id="IPR003423">
    <property type="entry name" value="OMP_efflux"/>
</dbReference>
<keyword evidence="3" id="KW-1185">Reference proteome</keyword>
<proteinExistence type="inferred from homology"/>
<dbReference type="HOGENOM" id="CLU_012817_13_1_6"/>
<name>A8FUR3_SHESH</name>
<dbReference type="Gene3D" id="2.20.200.10">
    <property type="entry name" value="Outer membrane efflux proteins (OEP)"/>
    <property type="match status" value="1"/>
</dbReference>
<dbReference type="Pfam" id="PF02321">
    <property type="entry name" value="OEP"/>
    <property type="match status" value="2"/>
</dbReference>
<dbReference type="InterPro" id="IPR010131">
    <property type="entry name" value="MdtP/NodT-like"/>
</dbReference>
<gene>
    <name evidence="2" type="ordered locus">Ssed_1977</name>
</gene>
<dbReference type="GO" id="GO:0015562">
    <property type="term" value="F:efflux transmembrane transporter activity"/>
    <property type="evidence" value="ECO:0007669"/>
    <property type="project" value="InterPro"/>
</dbReference>
<dbReference type="PANTHER" id="PTHR30203">
    <property type="entry name" value="OUTER MEMBRANE CATION EFFLUX PROTEIN"/>
    <property type="match status" value="1"/>
</dbReference>
<evidence type="ECO:0000313" key="2">
    <source>
        <dbReference type="EMBL" id="ABV36586.1"/>
    </source>
</evidence>
<dbReference type="eggNOG" id="COG1538">
    <property type="taxonomic scope" value="Bacteria"/>
</dbReference>
<dbReference type="SUPFAM" id="SSF56954">
    <property type="entry name" value="Outer membrane efflux proteins (OEP)"/>
    <property type="match status" value="1"/>
</dbReference>
<dbReference type="Gene3D" id="1.20.1600.10">
    <property type="entry name" value="Outer membrane efflux proteins (OEP)"/>
    <property type="match status" value="1"/>
</dbReference>
<dbReference type="PANTHER" id="PTHR30203:SF32">
    <property type="entry name" value="CATION EFFLUX SYSTEM PROTEIN CUSC"/>
    <property type="match status" value="1"/>
</dbReference>